<gene>
    <name evidence="1" type="ORF">LCGC14_2519070</name>
</gene>
<reference evidence="1" key="1">
    <citation type="journal article" date="2015" name="Nature">
        <title>Complex archaea that bridge the gap between prokaryotes and eukaryotes.</title>
        <authorList>
            <person name="Spang A."/>
            <person name="Saw J.H."/>
            <person name="Jorgensen S.L."/>
            <person name="Zaremba-Niedzwiedzka K."/>
            <person name="Martijn J."/>
            <person name="Lind A.E."/>
            <person name="van Eijk R."/>
            <person name="Schleper C."/>
            <person name="Guy L."/>
            <person name="Ettema T.J."/>
        </authorList>
    </citation>
    <scope>NUCLEOTIDE SEQUENCE</scope>
</reference>
<dbReference type="AlphaFoldDB" id="A0A0F9BJW3"/>
<evidence type="ECO:0000313" key="1">
    <source>
        <dbReference type="EMBL" id="KKL14107.1"/>
    </source>
</evidence>
<sequence>MFKAIHKQTGQEITGIPEAAEEHLLKTSYWCAAGQIAALVEYLVGCPNAASADSADYTVKRETQR</sequence>
<organism evidence="1">
    <name type="scientific">marine sediment metagenome</name>
    <dbReference type="NCBI Taxonomy" id="412755"/>
    <lineage>
        <taxon>unclassified sequences</taxon>
        <taxon>metagenomes</taxon>
        <taxon>ecological metagenomes</taxon>
    </lineage>
</organism>
<proteinExistence type="predicted"/>
<dbReference type="EMBL" id="LAZR01040595">
    <property type="protein sequence ID" value="KKL14107.1"/>
    <property type="molecule type" value="Genomic_DNA"/>
</dbReference>
<name>A0A0F9BJW3_9ZZZZ</name>
<comment type="caution">
    <text evidence="1">The sequence shown here is derived from an EMBL/GenBank/DDBJ whole genome shotgun (WGS) entry which is preliminary data.</text>
</comment>
<accession>A0A0F9BJW3</accession>
<protein>
    <submittedName>
        <fullName evidence="1">Uncharacterized protein</fullName>
    </submittedName>
</protein>